<keyword evidence="2" id="KW-0067">ATP-binding</keyword>
<organism evidence="3">
    <name type="scientific">hydrothermal vent metagenome</name>
    <dbReference type="NCBI Taxonomy" id="652676"/>
    <lineage>
        <taxon>unclassified sequences</taxon>
        <taxon>metagenomes</taxon>
        <taxon>ecological metagenomes</taxon>
    </lineage>
</organism>
<dbReference type="InterPro" id="IPR011990">
    <property type="entry name" value="TPR-like_helical_dom_sf"/>
</dbReference>
<dbReference type="SUPFAM" id="SSF48452">
    <property type="entry name" value="TPR-like"/>
    <property type="match status" value="1"/>
</dbReference>
<gene>
    <name evidence="3" type="ORF">MNBD_ACTINO02-1312</name>
</gene>
<dbReference type="PANTHER" id="PTHR16305:SF28">
    <property type="entry name" value="GUANYLATE CYCLASE DOMAIN-CONTAINING PROTEIN"/>
    <property type="match status" value="1"/>
</dbReference>
<dbReference type="GO" id="GO:0005524">
    <property type="term" value="F:ATP binding"/>
    <property type="evidence" value="ECO:0007669"/>
    <property type="project" value="UniProtKB-KW"/>
</dbReference>
<feature type="non-terminal residue" evidence="3">
    <location>
        <position position="1"/>
    </location>
</feature>
<dbReference type="Gene3D" id="1.25.40.10">
    <property type="entry name" value="Tetratricopeptide repeat domain"/>
    <property type="match status" value="2"/>
</dbReference>
<sequence>EEITMHLEDEGAIDAHGQWISEIPIEEYGIPEGVRDVVGRRLDRLGDNANAVLEVAAVIGSTFSIDVAGSIAGLDEGQIDEVVTAVVSAGIFEEGTGPEEFVFTHALIRQTLYDGLATRRRTRLHRGVGEVFESRGSHPGVVLHHWLHANDPTRALAATVAAAASAQGASAGIDVLAYLELALDLWDDATDPEGTVGSSHTELVLRVLDSYSDFGDQRGQAISLVEAEIVRVSPTDTTTLSLLRSALAGQYWVKGRNADALAAHLEALRLIPDDSPSEELVQVLGSYAAHLMLAGDLDEAIRIGERALAVANALGIAHDTADISRAGAARSRAVGALATAYGNRGDIDTSDRYFDELRQEAQNNGDSRSLLLGYTNQGTVYGVTGELTKYLQMSDEGAAVAAELGRDRWQAILLTNAFEALFGLSRWDEAEDRLRAVPRTDTRDKPELARVMSVLILAAERGDGEVADGAWEELARADISDLDPEIRGPSWAARLSQHRWGGDLVAGYDVALEALPLLDDANCWSAAALLAGSAIELVADALESGAGDATWLEAARSWHDMFIRNNPPALFSAELRATATADLARAGGENDPELWRKAVRAWGGQGYYEAKARWRLAQALAATDPAHADIGPLLDSAAVVADRLRARPLSEAIHKARP</sequence>
<evidence type="ECO:0000313" key="3">
    <source>
        <dbReference type="EMBL" id="VAW09448.1"/>
    </source>
</evidence>
<dbReference type="AlphaFoldDB" id="A0A3B0SVA6"/>
<proteinExistence type="predicted"/>
<evidence type="ECO:0008006" key="4">
    <source>
        <dbReference type="Google" id="ProtNLM"/>
    </source>
</evidence>
<evidence type="ECO:0000256" key="2">
    <source>
        <dbReference type="ARBA" id="ARBA00022840"/>
    </source>
</evidence>
<keyword evidence="1" id="KW-0547">Nucleotide-binding</keyword>
<evidence type="ECO:0000256" key="1">
    <source>
        <dbReference type="ARBA" id="ARBA00022741"/>
    </source>
</evidence>
<accession>A0A3B0SVA6</accession>
<dbReference type="EMBL" id="UOEK01000580">
    <property type="protein sequence ID" value="VAW09448.1"/>
    <property type="molecule type" value="Genomic_DNA"/>
</dbReference>
<dbReference type="PANTHER" id="PTHR16305">
    <property type="entry name" value="TESTICULAR SOLUBLE ADENYLYL CYCLASE"/>
    <property type="match status" value="1"/>
</dbReference>
<name>A0A3B0SVA6_9ZZZZ</name>
<dbReference type="GO" id="GO:0004016">
    <property type="term" value="F:adenylate cyclase activity"/>
    <property type="evidence" value="ECO:0007669"/>
    <property type="project" value="TreeGrafter"/>
</dbReference>
<reference evidence="3" key="1">
    <citation type="submission" date="2018-06" db="EMBL/GenBank/DDBJ databases">
        <authorList>
            <person name="Zhirakovskaya E."/>
        </authorList>
    </citation>
    <scope>NUCLEOTIDE SEQUENCE</scope>
</reference>
<dbReference type="GO" id="GO:0005737">
    <property type="term" value="C:cytoplasm"/>
    <property type="evidence" value="ECO:0007669"/>
    <property type="project" value="TreeGrafter"/>
</dbReference>
<protein>
    <recommendedName>
        <fullName evidence="4">Tetratricopeptide repeat protein</fullName>
    </recommendedName>
</protein>